<accession>A0ABV7TWV4</accession>
<keyword evidence="5 8" id="KW-0378">Hydrolase</keyword>
<keyword evidence="6 8" id="KW-0460">Magnesium</keyword>
<sequence>MFLIDTNIISEARKGLRANPGVRRFLQQADDASLFLSVITIGEIRCGIASLQHRGDQPQAALLDDWLQQLSQDFGERILPFDLDCAQLWGMLLAPHRQHPVDRQLAATALIYDLTLVTRNTADFAGLPVRLLNPFSSN</sequence>
<dbReference type="PANTHER" id="PTHR33653">
    <property type="entry name" value="RIBONUCLEASE VAPC2"/>
    <property type="match status" value="1"/>
</dbReference>
<comment type="cofactor">
    <cofactor evidence="1 8">
        <name>Mg(2+)</name>
        <dbReference type="ChEBI" id="CHEBI:18420"/>
    </cofactor>
</comment>
<evidence type="ECO:0000313" key="10">
    <source>
        <dbReference type="EMBL" id="MFC3627237.1"/>
    </source>
</evidence>
<dbReference type="SUPFAM" id="SSF88723">
    <property type="entry name" value="PIN domain-like"/>
    <property type="match status" value="1"/>
</dbReference>
<keyword evidence="4 8" id="KW-0479">Metal-binding</keyword>
<evidence type="ECO:0000313" key="11">
    <source>
        <dbReference type="Proteomes" id="UP001595636"/>
    </source>
</evidence>
<dbReference type="PANTHER" id="PTHR33653:SF1">
    <property type="entry name" value="RIBONUCLEASE VAPC2"/>
    <property type="match status" value="1"/>
</dbReference>
<name>A0ABV7TWV4_9NEIS</name>
<evidence type="ECO:0000256" key="5">
    <source>
        <dbReference type="ARBA" id="ARBA00022801"/>
    </source>
</evidence>
<dbReference type="RefSeq" id="WP_390280686.1">
    <property type="nucleotide sequence ID" value="NZ_JBHRYH010000044.1"/>
</dbReference>
<keyword evidence="11" id="KW-1185">Reference proteome</keyword>
<dbReference type="InterPro" id="IPR050556">
    <property type="entry name" value="Type_II_TA_system_RNase"/>
</dbReference>
<gene>
    <name evidence="8" type="primary">vapC</name>
    <name evidence="10" type="ORF">ACFOKJ_14055</name>
</gene>
<comment type="caution">
    <text evidence="10">The sequence shown here is derived from an EMBL/GenBank/DDBJ whole genome shotgun (WGS) entry which is preliminary data.</text>
</comment>
<evidence type="ECO:0000256" key="4">
    <source>
        <dbReference type="ARBA" id="ARBA00022723"/>
    </source>
</evidence>
<feature type="binding site" evidence="8">
    <location>
        <position position="102"/>
    </location>
    <ligand>
        <name>Mg(2+)</name>
        <dbReference type="ChEBI" id="CHEBI:18420"/>
    </ligand>
</feature>
<dbReference type="Proteomes" id="UP001595636">
    <property type="component" value="Unassembled WGS sequence"/>
</dbReference>
<protein>
    <recommendedName>
        <fullName evidence="8">Ribonuclease VapC</fullName>
        <shortName evidence="8">RNase VapC</shortName>
        <ecNumber evidence="8">3.1.-.-</ecNumber>
    </recommendedName>
    <alternativeName>
        <fullName evidence="8">Toxin VapC</fullName>
    </alternativeName>
</protein>
<evidence type="ECO:0000256" key="7">
    <source>
        <dbReference type="ARBA" id="ARBA00038093"/>
    </source>
</evidence>
<dbReference type="Pfam" id="PF01850">
    <property type="entry name" value="PIN"/>
    <property type="match status" value="1"/>
</dbReference>
<comment type="similarity">
    <text evidence="7 8">Belongs to the PINc/VapC protein family.</text>
</comment>
<feature type="domain" description="PIN" evidence="9">
    <location>
        <begin position="3"/>
        <end position="122"/>
    </location>
</feature>
<evidence type="ECO:0000256" key="2">
    <source>
        <dbReference type="ARBA" id="ARBA00022649"/>
    </source>
</evidence>
<reference evidence="11" key="1">
    <citation type="journal article" date="2019" name="Int. J. Syst. Evol. Microbiol.">
        <title>The Global Catalogue of Microorganisms (GCM) 10K type strain sequencing project: providing services to taxonomists for standard genome sequencing and annotation.</title>
        <authorList>
            <consortium name="The Broad Institute Genomics Platform"/>
            <consortium name="The Broad Institute Genome Sequencing Center for Infectious Disease"/>
            <person name="Wu L."/>
            <person name="Ma J."/>
        </authorList>
    </citation>
    <scope>NUCLEOTIDE SEQUENCE [LARGE SCALE GENOMIC DNA]</scope>
    <source>
        <strain evidence="11">KCTC 42195</strain>
    </source>
</reference>
<dbReference type="CDD" id="cd18746">
    <property type="entry name" value="PIN_VapC4-5_FitB-like"/>
    <property type="match status" value="1"/>
</dbReference>
<dbReference type="Gene3D" id="3.40.50.1010">
    <property type="entry name" value="5'-nuclease"/>
    <property type="match status" value="1"/>
</dbReference>
<dbReference type="InterPro" id="IPR029060">
    <property type="entry name" value="PIN-like_dom_sf"/>
</dbReference>
<proteinExistence type="inferred from homology"/>
<evidence type="ECO:0000259" key="9">
    <source>
        <dbReference type="Pfam" id="PF01850"/>
    </source>
</evidence>
<keyword evidence="8" id="KW-0800">Toxin</keyword>
<evidence type="ECO:0000256" key="3">
    <source>
        <dbReference type="ARBA" id="ARBA00022722"/>
    </source>
</evidence>
<feature type="binding site" evidence="8">
    <location>
        <position position="5"/>
    </location>
    <ligand>
        <name>Mg(2+)</name>
        <dbReference type="ChEBI" id="CHEBI:18420"/>
    </ligand>
</feature>
<dbReference type="EC" id="3.1.-.-" evidence="8"/>
<evidence type="ECO:0000256" key="6">
    <source>
        <dbReference type="ARBA" id="ARBA00022842"/>
    </source>
</evidence>
<keyword evidence="2 8" id="KW-1277">Toxin-antitoxin system</keyword>
<dbReference type="EMBL" id="JBHRYH010000044">
    <property type="protein sequence ID" value="MFC3627237.1"/>
    <property type="molecule type" value="Genomic_DNA"/>
</dbReference>
<organism evidence="10 11">
    <name type="scientific">Vogesella amnigena</name>
    <dbReference type="NCBI Taxonomy" id="1507449"/>
    <lineage>
        <taxon>Bacteria</taxon>
        <taxon>Pseudomonadati</taxon>
        <taxon>Pseudomonadota</taxon>
        <taxon>Betaproteobacteria</taxon>
        <taxon>Neisseriales</taxon>
        <taxon>Chromobacteriaceae</taxon>
        <taxon>Vogesella</taxon>
    </lineage>
</organism>
<dbReference type="InterPro" id="IPR022907">
    <property type="entry name" value="VapC_family"/>
</dbReference>
<evidence type="ECO:0000256" key="1">
    <source>
        <dbReference type="ARBA" id="ARBA00001946"/>
    </source>
</evidence>
<evidence type="ECO:0000256" key="8">
    <source>
        <dbReference type="HAMAP-Rule" id="MF_00265"/>
    </source>
</evidence>
<comment type="function">
    <text evidence="8">Toxic component of a toxin-antitoxin (TA) system. An RNase.</text>
</comment>
<dbReference type="HAMAP" id="MF_00265">
    <property type="entry name" value="VapC_Nob1"/>
    <property type="match status" value="1"/>
</dbReference>
<keyword evidence="3 8" id="KW-0540">Nuclease</keyword>
<dbReference type="InterPro" id="IPR002716">
    <property type="entry name" value="PIN_dom"/>
</dbReference>